<dbReference type="AlphaFoldDB" id="K1SSE7"/>
<sequence>YHENRRGIKAGYAKFETFPIWNIPLNHRKHGEMGLYIALVVGTEGVMEKGDNLSSKCIVLVPQEEVTYVIYEMEKRGDEMTVESVKTELFSEPDFVERIKEKIFAIFREKIERLAQNCPGFQILYDLLDDPIETIIEDLEIGYEIDYSNLEERISELIE</sequence>
<evidence type="ECO:0000259" key="1">
    <source>
        <dbReference type="Pfam" id="PF08903"/>
    </source>
</evidence>
<feature type="non-terminal residue" evidence="2">
    <location>
        <position position="1"/>
    </location>
</feature>
<dbReference type="EMBL" id="AJWZ01007481">
    <property type="protein sequence ID" value="EKC56785.1"/>
    <property type="molecule type" value="Genomic_DNA"/>
</dbReference>
<evidence type="ECO:0000313" key="2">
    <source>
        <dbReference type="EMBL" id="EKC56785.1"/>
    </source>
</evidence>
<dbReference type="InterPro" id="IPR048496">
    <property type="entry name" value="DUF1846_N"/>
</dbReference>
<dbReference type="Gene3D" id="3.10.630.10">
    <property type="entry name" value="dip2346 domain like"/>
    <property type="match status" value="1"/>
</dbReference>
<feature type="domain" description="DUF1846" evidence="1">
    <location>
        <begin position="1"/>
        <end position="28"/>
    </location>
</feature>
<comment type="caution">
    <text evidence="2">The sequence shown here is derived from an EMBL/GenBank/DDBJ whole genome shotgun (WGS) entry which is preliminary data.</text>
</comment>
<proteinExistence type="predicted"/>
<dbReference type="Pfam" id="PF08903">
    <property type="entry name" value="DUF1846"/>
    <property type="match status" value="1"/>
</dbReference>
<accession>K1SSE7</accession>
<gene>
    <name evidence="2" type="ORF">OBE_10886</name>
</gene>
<reference evidence="2" key="1">
    <citation type="journal article" date="2013" name="Environ. Microbiol.">
        <title>Microbiota from the distal guts of lean and obese adolescents exhibit partial functional redundancy besides clear differences in community structure.</title>
        <authorList>
            <person name="Ferrer M."/>
            <person name="Ruiz A."/>
            <person name="Lanza F."/>
            <person name="Haange S.B."/>
            <person name="Oberbach A."/>
            <person name="Till H."/>
            <person name="Bargiela R."/>
            <person name="Campoy C."/>
            <person name="Segura M.T."/>
            <person name="Richter M."/>
            <person name="von Bergen M."/>
            <person name="Seifert J."/>
            <person name="Suarez A."/>
        </authorList>
    </citation>
    <scope>NUCLEOTIDE SEQUENCE</scope>
</reference>
<organism evidence="2">
    <name type="scientific">human gut metagenome</name>
    <dbReference type="NCBI Taxonomy" id="408170"/>
    <lineage>
        <taxon>unclassified sequences</taxon>
        <taxon>metagenomes</taxon>
        <taxon>organismal metagenomes</taxon>
    </lineage>
</organism>
<name>K1SSE7_9ZZZZ</name>
<protein>
    <submittedName>
        <fullName evidence="2">Protein belonging to Uncharacterized protein family UPF0371</fullName>
    </submittedName>
</protein>